<reference evidence="6" key="1">
    <citation type="submission" date="2021-03" db="EMBL/GenBank/DDBJ databases">
        <authorList>
            <person name="Bekaert M."/>
        </authorList>
    </citation>
    <scope>NUCLEOTIDE SEQUENCE</scope>
</reference>
<dbReference type="SUPFAM" id="SSF52980">
    <property type="entry name" value="Restriction endonuclease-like"/>
    <property type="match status" value="1"/>
</dbReference>
<gene>
    <name evidence="6" type="ORF">MEDL_42573</name>
</gene>
<evidence type="ECO:0000259" key="5">
    <source>
        <dbReference type="PROSITE" id="PS50089"/>
    </source>
</evidence>
<dbReference type="PANTHER" id="PTHR47526">
    <property type="entry name" value="ATP-DEPENDENT DNA HELICASE"/>
    <property type="match status" value="1"/>
</dbReference>
<dbReference type="InterPro" id="IPR011335">
    <property type="entry name" value="Restrct_endonuc-II-like"/>
</dbReference>
<accession>A0A8S3TH78</accession>
<dbReference type="SMART" id="SM00249">
    <property type="entry name" value="PHD"/>
    <property type="match status" value="1"/>
</dbReference>
<dbReference type="InterPro" id="IPR013083">
    <property type="entry name" value="Znf_RING/FYVE/PHD"/>
</dbReference>
<dbReference type="InterPro" id="IPR001841">
    <property type="entry name" value="Znf_RING"/>
</dbReference>
<dbReference type="InterPro" id="IPR019080">
    <property type="entry name" value="YqaJ_viral_recombinase"/>
</dbReference>
<evidence type="ECO:0000256" key="2">
    <source>
        <dbReference type="ARBA" id="ARBA00022771"/>
    </source>
</evidence>
<protein>
    <recommendedName>
        <fullName evidence="5">RING-type domain-containing protein</fullName>
    </recommendedName>
</protein>
<dbReference type="CDD" id="cd22343">
    <property type="entry name" value="PDDEXK_lambda_exonuclease-like"/>
    <property type="match status" value="1"/>
</dbReference>
<keyword evidence="3" id="KW-0862">Zinc</keyword>
<dbReference type="PROSITE" id="PS50089">
    <property type="entry name" value="ZF_RING_2"/>
    <property type="match status" value="1"/>
</dbReference>
<keyword evidence="1" id="KW-0479">Metal-binding</keyword>
<dbReference type="AlphaFoldDB" id="A0A8S3TH78"/>
<keyword evidence="7" id="KW-1185">Reference proteome</keyword>
<dbReference type="SUPFAM" id="SSF57850">
    <property type="entry name" value="RING/U-box"/>
    <property type="match status" value="1"/>
</dbReference>
<dbReference type="GO" id="GO:0006281">
    <property type="term" value="P:DNA repair"/>
    <property type="evidence" value="ECO:0007669"/>
    <property type="project" value="UniProtKB-ARBA"/>
</dbReference>
<dbReference type="GO" id="GO:0008270">
    <property type="term" value="F:zinc ion binding"/>
    <property type="evidence" value="ECO:0007669"/>
    <property type="project" value="UniProtKB-KW"/>
</dbReference>
<dbReference type="InterPro" id="IPR011011">
    <property type="entry name" value="Znf_FYVE_PHD"/>
</dbReference>
<dbReference type="Gene3D" id="3.90.320.10">
    <property type="match status" value="1"/>
</dbReference>
<dbReference type="EMBL" id="CAJPWZ010002035">
    <property type="protein sequence ID" value="CAG2229693.1"/>
    <property type="molecule type" value="Genomic_DNA"/>
</dbReference>
<dbReference type="InterPro" id="IPR011604">
    <property type="entry name" value="PDDEXK-like_dom_sf"/>
</dbReference>
<evidence type="ECO:0000256" key="1">
    <source>
        <dbReference type="ARBA" id="ARBA00022723"/>
    </source>
</evidence>
<dbReference type="Gene3D" id="3.30.40.10">
    <property type="entry name" value="Zinc/RING finger domain, C3HC4 (zinc finger)"/>
    <property type="match status" value="1"/>
</dbReference>
<dbReference type="SUPFAM" id="SSF57903">
    <property type="entry name" value="FYVE/PHD zinc finger"/>
    <property type="match status" value="1"/>
</dbReference>
<dbReference type="CDD" id="cd15505">
    <property type="entry name" value="PHD_ING"/>
    <property type="match status" value="1"/>
</dbReference>
<dbReference type="Pfam" id="PF09588">
    <property type="entry name" value="YqaJ"/>
    <property type="match status" value="1"/>
</dbReference>
<evidence type="ECO:0000256" key="3">
    <source>
        <dbReference type="ARBA" id="ARBA00022833"/>
    </source>
</evidence>
<evidence type="ECO:0000313" key="6">
    <source>
        <dbReference type="EMBL" id="CAG2229693.1"/>
    </source>
</evidence>
<feature type="domain" description="RING-type" evidence="5">
    <location>
        <begin position="133"/>
        <end position="171"/>
    </location>
</feature>
<dbReference type="PANTHER" id="PTHR47526:SF3">
    <property type="entry name" value="PHD-TYPE DOMAIN-CONTAINING PROTEIN"/>
    <property type="match status" value="1"/>
</dbReference>
<evidence type="ECO:0000313" key="7">
    <source>
        <dbReference type="Proteomes" id="UP000683360"/>
    </source>
</evidence>
<keyword evidence="2 4" id="KW-0863">Zinc-finger</keyword>
<proteinExistence type="predicted"/>
<dbReference type="Proteomes" id="UP000683360">
    <property type="component" value="Unassembled WGS sequence"/>
</dbReference>
<sequence length="379" mass="43275">MAKRKLDIEYLTGYLHNVSTVTLSANVKTKYFTGSFQMTKTDTMRLVCFAPGKHEKFVSTATMNSFVKLTGSTLSPGRSVQVDAIYNKSTTLQVAMNELSFKKQKIKPIDESQPKDLINLSANITRDDHSQRCTVCVNRQKTAVIIPCGHTFCMACATQIEALDQPCPTQQHLDFSCTQSGFHVSNENPFLGASPDGITNCQCCGRGIVEIKCPYKHKDNTIEHAAAIDSTFCLDKNLHLKTNHRYYTQIQFQMYILKVTYCDFVVFTKCKPLPSLVIIRVLIDINLCNSMIAKCNRFIQDYVVKELITRDLENQPATTSSTQDDKNNVTETWCLCFEPEYGRMIKSENLDCPYQWFHYKCVNIRRKPRGKWYCLNCEK</sequence>
<dbReference type="InterPro" id="IPR017907">
    <property type="entry name" value="Znf_RING_CS"/>
</dbReference>
<organism evidence="6 7">
    <name type="scientific">Mytilus edulis</name>
    <name type="common">Blue mussel</name>
    <dbReference type="NCBI Taxonomy" id="6550"/>
    <lineage>
        <taxon>Eukaryota</taxon>
        <taxon>Metazoa</taxon>
        <taxon>Spiralia</taxon>
        <taxon>Lophotrochozoa</taxon>
        <taxon>Mollusca</taxon>
        <taxon>Bivalvia</taxon>
        <taxon>Autobranchia</taxon>
        <taxon>Pteriomorphia</taxon>
        <taxon>Mytilida</taxon>
        <taxon>Mytiloidea</taxon>
        <taxon>Mytilidae</taxon>
        <taxon>Mytilinae</taxon>
        <taxon>Mytilus</taxon>
    </lineage>
</organism>
<dbReference type="InterPro" id="IPR001965">
    <property type="entry name" value="Znf_PHD"/>
</dbReference>
<evidence type="ECO:0000256" key="4">
    <source>
        <dbReference type="PROSITE-ProRule" id="PRU00175"/>
    </source>
</evidence>
<name>A0A8S3TH78_MYTED</name>
<dbReference type="OrthoDB" id="9416842at2759"/>
<comment type="caution">
    <text evidence="6">The sequence shown here is derived from an EMBL/GenBank/DDBJ whole genome shotgun (WGS) entry which is preliminary data.</text>
</comment>
<dbReference type="Pfam" id="PF13920">
    <property type="entry name" value="zf-C3HC4_3"/>
    <property type="match status" value="1"/>
</dbReference>
<dbReference type="PROSITE" id="PS00518">
    <property type="entry name" value="ZF_RING_1"/>
    <property type="match status" value="1"/>
</dbReference>